<keyword evidence="2 8" id="KW-0554">One-carbon metabolism</keyword>
<dbReference type="EC" id="6.3.4.3" evidence="8"/>
<comment type="similarity">
    <text evidence="7 8">Belongs to the formate--tetrahydrofolate ligase family.</text>
</comment>
<evidence type="ECO:0000313" key="9">
    <source>
        <dbReference type="EMBL" id="KPJ71932.1"/>
    </source>
</evidence>
<dbReference type="GO" id="GO:0004329">
    <property type="term" value="F:formate-tetrahydrofolate ligase activity"/>
    <property type="evidence" value="ECO:0007669"/>
    <property type="project" value="UniProtKB-UniRule"/>
</dbReference>
<protein>
    <recommendedName>
        <fullName evidence="8">Formate--tetrahydrofolate ligase</fullName>
        <ecNumber evidence="8">6.3.4.3</ecNumber>
    </recommendedName>
    <alternativeName>
        <fullName evidence="8">Formyltetrahydrofolate synthetase</fullName>
        <shortName evidence="8">FHS</shortName>
        <shortName evidence="8">FTHFS</shortName>
    </alternativeName>
</protein>
<dbReference type="AlphaFoldDB" id="A0A0S7YCX5"/>
<dbReference type="InterPro" id="IPR027417">
    <property type="entry name" value="P-loop_NTPase"/>
</dbReference>
<comment type="caution">
    <text evidence="9">The sequence shown here is derived from an EMBL/GenBank/DDBJ whole genome shotgun (WGS) entry which is preliminary data.</text>
</comment>
<dbReference type="GO" id="GO:0005524">
    <property type="term" value="F:ATP binding"/>
    <property type="evidence" value="ECO:0007669"/>
    <property type="project" value="UniProtKB-UniRule"/>
</dbReference>
<sequence length="556" mass="59851">MKCDLEISQGATLIPIRDLAADLGVDDDLLLPCGQYKAKISLKFFDKLKNNQPGKLILVTAMTPTAYGEGKTTVSIGLSMALNKIGKKSIVALREPSLGPVFGIKGGAAGGGLVQVLPMEDINLHFTGDIHAISSAHNLLAAVFDSHVHFGNQLNIDEREIIFKRAIDMNDRSLRNTVVGLGGKKNGPAREDGFVITAASEVMAILALSNDIDELKERLGNILVSFNMQGDPVYAKDFEVHGAMAALLKDALKPNLVQTIDHTPALIHCGPFANIAHGTCSIVAIQMAQKLSEYTVVEAGFGSDLGAEKFVDIVSRVGKFTVDTAVIVATIRALKLHGGASEKDLKSGTIEHLKNGFANLAKHVENMKKFKIPTVVALNIFDSDTDDEIKVVKDMCHAIGVGCAEVRAFEQGAPGAVELAELVCHTAETAKSMMQPIYELEDTIEKKIEKVAFEIYGASRVVYTTKAEKDIQRITKLGLEKLPVCIAKTNRSLSDNPKLYGRPEKFKITIREINASAGAGFLVPLTGEVMLMPGLPKKPNAMKIDVECDGRIVGLS</sequence>
<evidence type="ECO:0000256" key="6">
    <source>
        <dbReference type="ARBA" id="ARBA00049033"/>
    </source>
</evidence>
<evidence type="ECO:0000256" key="3">
    <source>
        <dbReference type="ARBA" id="ARBA00022598"/>
    </source>
</evidence>
<evidence type="ECO:0000256" key="2">
    <source>
        <dbReference type="ARBA" id="ARBA00022563"/>
    </source>
</evidence>
<evidence type="ECO:0000256" key="4">
    <source>
        <dbReference type="ARBA" id="ARBA00022741"/>
    </source>
</evidence>
<dbReference type="Gene3D" id="3.30.1510.10">
    <property type="entry name" value="Domain 2, N(10)-formyltetrahydrofolate synthetase"/>
    <property type="match status" value="1"/>
</dbReference>
<dbReference type="InterPro" id="IPR020628">
    <property type="entry name" value="Formate_THF_ligase_CS"/>
</dbReference>
<dbReference type="Proteomes" id="UP000051012">
    <property type="component" value="Unassembled WGS sequence"/>
</dbReference>
<dbReference type="FunFam" id="3.10.410.10:FF:000001">
    <property type="entry name" value="Putative formate--tetrahydrofolate ligase"/>
    <property type="match status" value="1"/>
</dbReference>
<dbReference type="PROSITE" id="PS00722">
    <property type="entry name" value="FTHFS_2"/>
    <property type="match status" value="1"/>
</dbReference>
<comment type="pathway">
    <text evidence="1 8">One-carbon metabolism; tetrahydrofolate interconversion.</text>
</comment>
<dbReference type="HAMAP" id="MF_01543">
    <property type="entry name" value="FTHFS"/>
    <property type="match status" value="1"/>
</dbReference>
<dbReference type="Pfam" id="PF01268">
    <property type="entry name" value="FTHFS"/>
    <property type="match status" value="1"/>
</dbReference>
<dbReference type="SUPFAM" id="SSF52540">
    <property type="entry name" value="P-loop containing nucleoside triphosphate hydrolases"/>
    <property type="match status" value="1"/>
</dbReference>
<accession>A0A0S7YCX5</accession>
<dbReference type="EMBL" id="LJNI01000112">
    <property type="protein sequence ID" value="KPJ71932.1"/>
    <property type="molecule type" value="Genomic_DNA"/>
</dbReference>
<comment type="catalytic activity">
    <reaction evidence="6 8">
        <text>(6S)-5,6,7,8-tetrahydrofolate + formate + ATP = (6R)-10-formyltetrahydrofolate + ADP + phosphate</text>
        <dbReference type="Rhea" id="RHEA:20221"/>
        <dbReference type="ChEBI" id="CHEBI:15740"/>
        <dbReference type="ChEBI" id="CHEBI:30616"/>
        <dbReference type="ChEBI" id="CHEBI:43474"/>
        <dbReference type="ChEBI" id="CHEBI:57453"/>
        <dbReference type="ChEBI" id="CHEBI:195366"/>
        <dbReference type="ChEBI" id="CHEBI:456216"/>
        <dbReference type="EC" id="6.3.4.3"/>
    </reaction>
</comment>
<evidence type="ECO:0000256" key="7">
    <source>
        <dbReference type="ARBA" id="ARBA00061363"/>
    </source>
</evidence>
<dbReference type="NCBIfam" id="NF010030">
    <property type="entry name" value="PRK13505.1"/>
    <property type="match status" value="1"/>
</dbReference>
<keyword evidence="4 8" id="KW-0547">Nucleotide-binding</keyword>
<dbReference type="PROSITE" id="PS00721">
    <property type="entry name" value="FTHFS_1"/>
    <property type="match status" value="1"/>
</dbReference>
<dbReference type="FunFam" id="3.30.1510.10:FF:000001">
    <property type="entry name" value="Formate--tetrahydrofolate ligase"/>
    <property type="match status" value="1"/>
</dbReference>
<keyword evidence="5 8" id="KW-0067">ATP-binding</keyword>
<dbReference type="InterPro" id="IPR000559">
    <property type="entry name" value="Formate_THF_ligase"/>
</dbReference>
<keyword evidence="3 8" id="KW-0436">Ligase</keyword>
<evidence type="ECO:0000256" key="5">
    <source>
        <dbReference type="ARBA" id="ARBA00022840"/>
    </source>
</evidence>
<dbReference type="Gene3D" id="3.40.50.300">
    <property type="entry name" value="P-loop containing nucleotide triphosphate hydrolases"/>
    <property type="match status" value="1"/>
</dbReference>
<evidence type="ECO:0000256" key="1">
    <source>
        <dbReference type="ARBA" id="ARBA00004777"/>
    </source>
</evidence>
<dbReference type="UniPathway" id="UPA00193"/>
<dbReference type="PATRIC" id="fig|1703772.3.peg.472"/>
<name>A0A0S7YCX5_UNCT6</name>
<feature type="binding site" evidence="8">
    <location>
        <begin position="65"/>
        <end position="72"/>
    </location>
    <ligand>
        <name>ATP</name>
        <dbReference type="ChEBI" id="CHEBI:30616"/>
    </ligand>
</feature>
<dbReference type="GO" id="GO:0035999">
    <property type="term" value="P:tetrahydrofolate interconversion"/>
    <property type="evidence" value="ECO:0007669"/>
    <property type="project" value="UniProtKB-UniRule"/>
</dbReference>
<evidence type="ECO:0000313" key="10">
    <source>
        <dbReference type="Proteomes" id="UP000051012"/>
    </source>
</evidence>
<reference evidence="9 10" key="1">
    <citation type="journal article" date="2015" name="Microbiome">
        <title>Genomic resolution of linkages in carbon, nitrogen, and sulfur cycling among widespread estuary sediment bacteria.</title>
        <authorList>
            <person name="Baker B.J."/>
            <person name="Lazar C.S."/>
            <person name="Teske A.P."/>
            <person name="Dick G.J."/>
        </authorList>
    </citation>
    <scope>NUCLEOTIDE SEQUENCE [LARGE SCALE GENOMIC DNA]</scope>
    <source>
        <strain evidence="9">DG_78</strain>
    </source>
</reference>
<evidence type="ECO:0000256" key="8">
    <source>
        <dbReference type="HAMAP-Rule" id="MF_01543"/>
    </source>
</evidence>
<organism evidence="9 10">
    <name type="scientific">candidate division TA06 bacterium DG_78</name>
    <dbReference type="NCBI Taxonomy" id="1703772"/>
    <lineage>
        <taxon>Bacteria</taxon>
        <taxon>Bacteria division TA06</taxon>
    </lineage>
</organism>
<dbReference type="Gene3D" id="3.10.410.10">
    <property type="entry name" value="Formyltetrahydrofolate synthetase, domain 3"/>
    <property type="match status" value="1"/>
</dbReference>
<gene>
    <name evidence="8" type="primary">fhs</name>
    <name evidence="9" type="ORF">AMJ52_08070</name>
</gene>
<dbReference type="CDD" id="cd00477">
    <property type="entry name" value="FTHFS"/>
    <property type="match status" value="1"/>
</dbReference>
<proteinExistence type="inferred from homology"/>